<protein>
    <recommendedName>
        <fullName evidence="3">Tail fiber protein</fullName>
    </recommendedName>
</protein>
<comment type="caution">
    <text evidence="1">The sequence shown here is derived from an EMBL/GenBank/DDBJ whole genome shotgun (WGS) entry which is preliminary data.</text>
</comment>
<proteinExistence type="predicted"/>
<keyword evidence="2" id="KW-1185">Reference proteome</keyword>
<dbReference type="Proteomes" id="UP001500340">
    <property type="component" value="Unassembled WGS sequence"/>
</dbReference>
<dbReference type="RefSeq" id="WP_343860587.1">
    <property type="nucleotide sequence ID" value="NZ_BAAACX010000008.1"/>
</dbReference>
<dbReference type="EMBL" id="BAAACX010000008">
    <property type="protein sequence ID" value="GAA0389409.1"/>
    <property type="molecule type" value="Genomic_DNA"/>
</dbReference>
<gene>
    <name evidence="1" type="ORF">GCM10008933_20450</name>
</gene>
<sequence length="354" mass="37240">MAKTDWRLTDVVKPEDMNNLGQEINDLRSDLSNVEIPPASLTQPGIVQLSNSTTGTREDVAATEKAVKDAFDRAEAAFQAGNERKKEVVDALIAIGVSASLEESWSALISKMATVIKATGNSTIRDVLAGKTFSNATGNGLTGTMPNQGSKVITPSTSNQAILAGYHDGTGYVKGDANLVAGNLPKDISIFGVTGLLERLTTADRNAIISAIVAKGVAASAADTNLVLAQKIGQINIKQASGNTGGNSVEINNLAFSPLVVMIKYNGNFRSYYDSDPWNARSVSVSGDAYFIKGVNTSSRLSSSTTTGRDGDSNLEVSASITWSPNGFTISVSPYTYSYTTISANISSWYALGL</sequence>
<evidence type="ECO:0000313" key="1">
    <source>
        <dbReference type="EMBL" id="GAA0389409.1"/>
    </source>
</evidence>
<name>A0ABN0YAW8_9BACL</name>
<organism evidence="1 2">
    <name type="scientific">Paenibacillus motobuensis</name>
    <dbReference type="NCBI Taxonomy" id="295324"/>
    <lineage>
        <taxon>Bacteria</taxon>
        <taxon>Bacillati</taxon>
        <taxon>Bacillota</taxon>
        <taxon>Bacilli</taxon>
        <taxon>Bacillales</taxon>
        <taxon>Paenibacillaceae</taxon>
        <taxon>Paenibacillus</taxon>
    </lineage>
</organism>
<accession>A0ABN0YAW8</accession>
<evidence type="ECO:0000313" key="2">
    <source>
        <dbReference type="Proteomes" id="UP001500340"/>
    </source>
</evidence>
<reference evidence="1 2" key="1">
    <citation type="journal article" date="2019" name="Int. J. Syst. Evol. Microbiol.">
        <title>The Global Catalogue of Microorganisms (GCM) 10K type strain sequencing project: providing services to taxonomists for standard genome sequencing and annotation.</title>
        <authorList>
            <consortium name="The Broad Institute Genomics Platform"/>
            <consortium name="The Broad Institute Genome Sequencing Center for Infectious Disease"/>
            <person name="Wu L."/>
            <person name="Ma J."/>
        </authorList>
    </citation>
    <scope>NUCLEOTIDE SEQUENCE [LARGE SCALE GENOMIC DNA]</scope>
    <source>
        <strain evidence="1 2">JCM 12774</strain>
    </source>
</reference>
<dbReference type="InterPro" id="IPR005068">
    <property type="entry name" value="Phage_lambda_Stf-r2"/>
</dbReference>
<evidence type="ECO:0008006" key="3">
    <source>
        <dbReference type="Google" id="ProtNLM"/>
    </source>
</evidence>
<dbReference type="Pfam" id="PF03406">
    <property type="entry name" value="Phage_fiber_2"/>
    <property type="match status" value="1"/>
</dbReference>